<keyword evidence="6" id="KW-0472">Membrane</keyword>
<keyword evidence="5" id="KW-0333">Golgi apparatus</keyword>
<dbReference type="GeneID" id="106473063"/>
<dbReference type="Pfam" id="PF04488">
    <property type="entry name" value="Gly_transf_sug"/>
    <property type="match status" value="1"/>
</dbReference>
<comment type="similarity">
    <text evidence="2">Belongs to the glycosyltransferase 32 family.</text>
</comment>
<proteinExistence type="inferred from homology"/>
<evidence type="ECO:0000313" key="9">
    <source>
        <dbReference type="RefSeq" id="XP_013789196.1"/>
    </source>
</evidence>
<dbReference type="Pfam" id="PF04572">
    <property type="entry name" value="Gb3_synth"/>
    <property type="match status" value="1"/>
</dbReference>
<dbReference type="InterPro" id="IPR051981">
    <property type="entry name" value="Glycosyltransf_32"/>
</dbReference>
<dbReference type="Proteomes" id="UP000694941">
    <property type="component" value="Unplaced"/>
</dbReference>
<evidence type="ECO:0000256" key="2">
    <source>
        <dbReference type="ARBA" id="ARBA00009003"/>
    </source>
</evidence>
<reference evidence="9" key="1">
    <citation type="submission" date="2025-08" db="UniProtKB">
        <authorList>
            <consortium name="RefSeq"/>
        </authorList>
    </citation>
    <scope>IDENTIFICATION</scope>
    <source>
        <tissue evidence="9">Muscle</tissue>
    </source>
</reference>
<dbReference type="Gene3D" id="3.90.550.20">
    <property type="match status" value="1"/>
</dbReference>
<dbReference type="InterPro" id="IPR007577">
    <property type="entry name" value="GlycoTrfase_DXD_sugar-bd_CS"/>
</dbReference>
<dbReference type="InterPro" id="IPR007652">
    <property type="entry name" value="A1-4-GlycosylTfrase_dom"/>
</dbReference>
<accession>A0ABM1BV03</accession>
<evidence type="ECO:0000256" key="5">
    <source>
        <dbReference type="ARBA" id="ARBA00023034"/>
    </source>
</evidence>
<keyword evidence="3" id="KW-0328">Glycosyltransferase</keyword>
<protein>
    <submittedName>
        <fullName evidence="9">Lactosylceramide 4-alpha-galactosyltransferase-like</fullName>
    </submittedName>
</protein>
<dbReference type="SUPFAM" id="SSF53448">
    <property type="entry name" value="Nucleotide-diphospho-sugar transferases"/>
    <property type="match status" value="1"/>
</dbReference>
<name>A0ABM1BV03_LIMPO</name>
<evidence type="ECO:0000259" key="7">
    <source>
        <dbReference type="Pfam" id="PF04572"/>
    </source>
</evidence>
<dbReference type="InterPro" id="IPR029044">
    <property type="entry name" value="Nucleotide-diphossugar_trans"/>
</dbReference>
<dbReference type="PANTHER" id="PTHR12042">
    <property type="entry name" value="LACTOSYLCERAMIDE 4-ALPHA-GALACTOSYLTRANSFERASE ALPHA- 1,4-GALACTOSYLTRANSFERASE"/>
    <property type="match status" value="1"/>
</dbReference>
<feature type="domain" description="Alpha 1,4-glycosyltransferase" evidence="7">
    <location>
        <begin position="182"/>
        <end position="307"/>
    </location>
</feature>
<dbReference type="PANTHER" id="PTHR12042:SF21">
    <property type="entry name" value="ALPHA1,4-GALACTOSYLTRANSFERASE 1-RELATED"/>
    <property type="match status" value="1"/>
</dbReference>
<evidence type="ECO:0000256" key="4">
    <source>
        <dbReference type="ARBA" id="ARBA00022679"/>
    </source>
</evidence>
<sequence length="316" mass="36254">MCIAILSVGVCVGLGAWNLWTTARDTSQKTFNYKESENIFFSETSGRCYLTTRESCSIESAAKHNPTSRIRFIYTCNNLKELIKDKVFQIIYRMRNVEAVQLNVLQDFSEFPLAKWYQSEDFEKTRNKPVGLSDGLRYTLIRKFGGTTIDTDCVSRKPLPSLSAFAGFQSGSVVNGAVIRAQKESPFIIECTERFVSEYSPTTWGHNGPRLLTQLFKEACKRETKRYSTNTKCYNVYLFPPAAFYPVHFADRNLFFDPNATSLVLNLWKDSYMVHIWNKLVHRKEFKSGDGSPMDHLYKENCPATYSYIVDRGPVN</sequence>
<evidence type="ECO:0000256" key="3">
    <source>
        <dbReference type="ARBA" id="ARBA00022676"/>
    </source>
</evidence>
<keyword evidence="8" id="KW-1185">Reference proteome</keyword>
<evidence type="ECO:0000313" key="8">
    <source>
        <dbReference type="Proteomes" id="UP000694941"/>
    </source>
</evidence>
<keyword evidence="4" id="KW-0808">Transferase</keyword>
<evidence type="ECO:0000256" key="1">
    <source>
        <dbReference type="ARBA" id="ARBA00004323"/>
    </source>
</evidence>
<dbReference type="RefSeq" id="XP_013789196.1">
    <property type="nucleotide sequence ID" value="XM_013933742.2"/>
</dbReference>
<comment type="subcellular location">
    <subcellularLocation>
        <location evidence="1">Golgi apparatus membrane</location>
        <topology evidence="1">Single-pass type II membrane protein</topology>
    </subcellularLocation>
</comment>
<evidence type="ECO:0000256" key="6">
    <source>
        <dbReference type="ARBA" id="ARBA00023136"/>
    </source>
</evidence>
<organism evidence="8 9">
    <name type="scientific">Limulus polyphemus</name>
    <name type="common">Atlantic horseshoe crab</name>
    <dbReference type="NCBI Taxonomy" id="6850"/>
    <lineage>
        <taxon>Eukaryota</taxon>
        <taxon>Metazoa</taxon>
        <taxon>Ecdysozoa</taxon>
        <taxon>Arthropoda</taxon>
        <taxon>Chelicerata</taxon>
        <taxon>Merostomata</taxon>
        <taxon>Xiphosura</taxon>
        <taxon>Limulidae</taxon>
        <taxon>Limulus</taxon>
    </lineage>
</organism>
<gene>
    <name evidence="9" type="primary">LOC106473063</name>
</gene>